<evidence type="ECO:0000256" key="1">
    <source>
        <dbReference type="ARBA" id="ARBA00004744"/>
    </source>
</evidence>
<keyword evidence="10" id="KW-1185">Reference proteome</keyword>
<evidence type="ECO:0000256" key="4">
    <source>
        <dbReference type="ARBA" id="ARBA00023239"/>
    </source>
</evidence>
<dbReference type="InterPro" id="IPR033644">
    <property type="entry name" value="Ferrochelatase_C"/>
</dbReference>
<comment type="similarity">
    <text evidence="7 8">Belongs to the ferrochelatase family.</text>
</comment>
<dbReference type="UniPathway" id="UPA00252"/>
<keyword evidence="2 7" id="KW-0408">Iron</keyword>
<evidence type="ECO:0000256" key="6">
    <source>
        <dbReference type="ARBA" id="ARBA00024536"/>
    </source>
</evidence>
<comment type="caution">
    <text evidence="7">Lacks conserved residue(s) required for the propagation of feature annotation.</text>
</comment>
<comment type="pathway">
    <text evidence="1 7">Porphyrin-containing compound metabolism; protoheme biosynthesis.</text>
</comment>
<feature type="binding site" evidence="7">
    <location>
        <position position="120"/>
    </location>
    <ligand>
        <name>Fe-coproporphyrin III</name>
        <dbReference type="ChEBI" id="CHEBI:68438"/>
    </ligand>
</feature>
<feature type="binding site" description="axial binding residue" evidence="7">
    <location>
        <position position="10"/>
    </location>
    <ligand>
        <name>Fe-coproporphyrin III</name>
        <dbReference type="ChEBI" id="CHEBI:68438"/>
    </ligand>
    <ligandPart>
        <name>Fe</name>
        <dbReference type="ChEBI" id="CHEBI:18248"/>
    </ligandPart>
</feature>
<keyword evidence="5 7" id="KW-0627">Porphyrin biosynthesis</keyword>
<keyword evidence="7" id="KW-0479">Metal-binding</keyword>
<evidence type="ECO:0000256" key="5">
    <source>
        <dbReference type="ARBA" id="ARBA00023244"/>
    </source>
</evidence>
<organism evidence="9 10">
    <name type="scientific">Flaviflexus ciconiae</name>
    <dbReference type="NCBI Taxonomy" id="2496867"/>
    <lineage>
        <taxon>Bacteria</taxon>
        <taxon>Bacillati</taxon>
        <taxon>Actinomycetota</taxon>
        <taxon>Actinomycetes</taxon>
        <taxon>Actinomycetales</taxon>
        <taxon>Actinomycetaceae</taxon>
        <taxon>Flaviflexus</taxon>
    </lineage>
</organism>
<evidence type="ECO:0000256" key="7">
    <source>
        <dbReference type="HAMAP-Rule" id="MF_00323"/>
    </source>
</evidence>
<feature type="binding site" evidence="7">
    <location>
        <position position="262"/>
    </location>
    <ligand>
        <name>Fe(2+)</name>
        <dbReference type="ChEBI" id="CHEBI:29033"/>
    </ligand>
</feature>
<dbReference type="CDD" id="cd00419">
    <property type="entry name" value="Ferrochelatase_C"/>
    <property type="match status" value="1"/>
</dbReference>
<accession>A0A3Q9G7Y3</accession>
<reference evidence="9 10" key="1">
    <citation type="submission" date="2018-12" db="EMBL/GenBank/DDBJ databases">
        <title>Complete genome sequence of Flaviflexus sp. H23T48.</title>
        <authorList>
            <person name="Bae J.-W."/>
            <person name="Lee J.-Y."/>
        </authorList>
    </citation>
    <scope>NUCLEOTIDE SEQUENCE [LARGE SCALE GENOMIC DNA]</scope>
    <source>
        <strain evidence="9 10">H23T48</strain>
    </source>
</reference>
<evidence type="ECO:0000313" key="10">
    <source>
        <dbReference type="Proteomes" id="UP000280344"/>
    </source>
</evidence>
<feature type="binding site" evidence="7">
    <location>
        <position position="51"/>
    </location>
    <ligand>
        <name>Fe-coproporphyrin III</name>
        <dbReference type="ChEBI" id="CHEBI:68438"/>
    </ligand>
</feature>
<keyword evidence="4 7" id="KW-0456">Lyase</keyword>
<dbReference type="EC" id="4.99.1.9" evidence="7"/>
<protein>
    <recommendedName>
        <fullName evidence="7">Coproporphyrin III ferrochelatase</fullName>
        <ecNumber evidence="7">4.99.1.9</ecNumber>
    </recommendedName>
</protein>
<keyword evidence="3 7" id="KW-0350">Heme biosynthesis</keyword>
<dbReference type="InterPro" id="IPR033659">
    <property type="entry name" value="Ferrochelatase_N"/>
</dbReference>
<sequence>MPDAYLVLSYGGPNKPEDVVPFLRNATKGKGIPDERLEQVGEHYYMFGGKSPINELNDELVEHLRDELARRGNNTRVAIGNRNWEPYGNDVIKALYDDGARDILALATSAYQSYSSCRQYREDIARWMGELDLPDLTIRKVRPFWGTEGFFKAILTAVSEGLSKAAEGSRLIFVTHSIPTAMDEASGTDHELTYEKQHHALAGRVATELGVSEWDMAYCSRSGSPRTPWLEPDICDHLEELHEQGVTNVVLAPIGFISDHMEVLYDLDTEAKAKAEELGMGFVRADTVGVDPDFISQLADLLENPGETFCSETCCWAGPKSPEFPAI</sequence>
<dbReference type="GO" id="GO:0006783">
    <property type="term" value="P:heme biosynthetic process"/>
    <property type="evidence" value="ECO:0007669"/>
    <property type="project" value="UniProtKB-UniRule"/>
</dbReference>
<dbReference type="GO" id="GO:0005737">
    <property type="term" value="C:cytoplasm"/>
    <property type="evidence" value="ECO:0007669"/>
    <property type="project" value="UniProtKB-SubCell"/>
</dbReference>
<dbReference type="Proteomes" id="UP000280344">
    <property type="component" value="Chromosome"/>
</dbReference>
<evidence type="ECO:0000256" key="2">
    <source>
        <dbReference type="ARBA" id="ARBA00023004"/>
    </source>
</evidence>
<dbReference type="AlphaFoldDB" id="A0A3Q9G7Y3"/>
<comment type="function">
    <text evidence="7">Involved in coproporphyrin-dependent heme b biosynthesis. Catalyzes the insertion of ferrous iron into coproporphyrin III to form Fe-coproporphyrin III.</text>
</comment>
<keyword evidence="7" id="KW-0963">Cytoplasm</keyword>
<dbReference type="GO" id="GO:0004325">
    <property type="term" value="F:ferrochelatase activity"/>
    <property type="evidence" value="ECO:0007669"/>
    <property type="project" value="UniProtKB-UniRule"/>
</dbReference>
<dbReference type="EMBL" id="CP034593">
    <property type="protein sequence ID" value="AZQ77304.1"/>
    <property type="molecule type" value="Genomic_DNA"/>
</dbReference>
<gene>
    <name evidence="9" type="primary">hemH</name>
    <name evidence="7" type="synonym">cpfC</name>
    <name evidence="9" type="ORF">EJ997_08135</name>
</gene>
<evidence type="ECO:0000256" key="3">
    <source>
        <dbReference type="ARBA" id="ARBA00023133"/>
    </source>
</evidence>
<comment type="subcellular location">
    <subcellularLocation>
        <location evidence="7">Cytoplasm</location>
    </subcellularLocation>
</comment>
<dbReference type="NCBIfam" id="TIGR00109">
    <property type="entry name" value="hemH"/>
    <property type="match status" value="1"/>
</dbReference>
<name>A0A3Q9G7Y3_9ACTO</name>
<dbReference type="SUPFAM" id="SSF53800">
    <property type="entry name" value="Chelatase"/>
    <property type="match status" value="1"/>
</dbReference>
<dbReference type="PANTHER" id="PTHR11108">
    <property type="entry name" value="FERROCHELATASE"/>
    <property type="match status" value="1"/>
</dbReference>
<dbReference type="InterPro" id="IPR001015">
    <property type="entry name" value="Ferrochelatase"/>
</dbReference>
<dbReference type="Pfam" id="PF00762">
    <property type="entry name" value="Ferrochelatase"/>
    <property type="match status" value="1"/>
</dbReference>
<proteinExistence type="inferred from homology"/>
<dbReference type="OrthoDB" id="9776380at2"/>
<dbReference type="KEGG" id="flh:EJ997_08135"/>
<evidence type="ECO:0000256" key="8">
    <source>
        <dbReference type="RuleBase" id="RU004185"/>
    </source>
</evidence>
<dbReference type="CDD" id="cd03411">
    <property type="entry name" value="Ferrochelatase_N"/>
    <property type="match status" value="1"/>
</dbReference>
<dbReference type="GO" id="GO:0046872">
    <property type="term" value="F:metal ion binding"/>
    <property type="evidence" value="ECO:0007669"/>
    <property type="project" value="UniProtKB-KW"/>
</dbReference>
<comment type="catalytic activity">
    <reaction evidence="6">
        <text>Fe-coproporphyrin III + 2 H(+) = coproporphyrin III + Fe(2+)</text>
        <dbReference type="Rhea" id="RHEA:49572"/>
        <dbReference type="ChEBI" id="CHEBI:15378"/>
        <dbReference type="ChEBI" id="CHEBI:29033"/>
        <dbReference type="ChEBI" id="CHEBI:68438"/>
        <dbReference type="ChEBI" id="CHEBI:131725"/>
        <dbReference type="EC" id="4.99.1.9"/>
    </reaction>
    <physiologicalReaction direction="right-to-left" evidence="6">
        <dbReference type="Rhea" id="RHEA:49574"/>
    </physiologicalReaction>
</comment>
<dbReference type="Gene3D" id="3.40.50.1400">
    <property type="match status" value="2"/>
</dbReference>
<dbReference type="RefSeq" id="WP_126704108.1">
    <property type="nucleotide sequence ID" value="NZ_CP034593.1"/>
</dbReference>
<dbReference type="HAMAP" id="MF_00323">
    <property type="entry name" value="Ferrochelatase"/>
    <property type="match status" value="1"/>
</dbReference>
<feature type="binding site" evidence="7">
    <location>
        <position position="176"/>
    </location>
    <ligand>
        <name>Fe(2+)</name>
        <dbReference type="ChEBI" id="CHEBI:29033"/>
    </ligand>
</feature>
<evidence type="ECO:0000313" key="9">
    <source>
        <dbReference type="EMBL" id="AZQ77304.1"/>
    </source>
</evidence>
<dbReference type="PANTHER" id="PTHR11108:SF1">
    <property type="entry name" value="FERROCHELATASE, MITOCHONDRIAL"/>
    <property type="match status" value="1"/>
</dbReference>